<evidence type="ECO:0000256" key="1">
    <source>
        <dbReference type="SAM" id="MobiDB-lite"/>
    </source>
</evidence>
<keyword evidence="5" id="KW-1185">Reference proteome</keyword>
<dbReference type="Proteomes" id="UP001597497">
    <property type="component" value="Unassembled WGS sequence"/>
</dbReference>
<feature type="region of interest" description="Disordered" evidence="1">
    <location>
        <begin position="325"/>
        <end position="361"/>
    </location>
</feature>
<dbReference type="PANTHER" id="PTHR43308:SF5">
    <property type="entry name" value="S-LAYER PROTEIN _ PEPTIDOGLYCAN ENDO-BETA-N-ACETYLGLUCOSAMINIDASE"/>
    <property type="match status" value="1"/>
</dbReference>
<dbReference type="PANTHER" id="PTHR43308">
    <property type="entry name" value="OUTER MEMBRANE PROTEIN ALPHA-RELATED"/>
    <property type="match status" value="1"/>
</dbReference>
<dbReference type="InterPro" id="IPR001119">
    <property type="entry name" value="SLH_dom"/>
</dbReference>
<evidence type="ECO:0000259" key="3">
    <source>
        <dbReference type="PROSITE" id="PS51272"/>
    </source>
</evidence>
<feature type="domain" description="SLH" evidence="3">
    <location>
        <begin position="53"/>
        <end position="116"/>
    </location>
</feature>
<proteinExistence type="predicted"/>
<dbReference type="Pfam" id="PF00395">
    <property type="entry name" value="SLH"/>
    <property type="match status" value="2"/>
</dbReference>
<comment type="caution">
    <text evidence="4">The sequence shown here is derived from an EMBL/GenBank/DDBJ whole genome shotgun (WGS) entry which is preliminary data.</text>
</comment>
<dbReference type="InterPro" id="IPR051465">
    <property type="entry name" value="Cell_Envelope_Struct_Comp"/>
</dbReference>
<feature type="domain" description="SLH" evidence="3">
    <location>
        <begin position="189"/>
        <end position="252"/>
    </location>
</feature>
<keyword evidence="2" id="KW-0732">Signal</keyword>
<accession>A0ABW5R6F7</accession>
<name>A0ABW5R6F7_9BACL</name>
<evidence type="ECO:0000313" key="5">
    <source>
        <dbReference type="Proteomes" id="UP001597497"/>
    </source>
</evidence>
<dbReference type="RefSeq" id="WP_379928039.1">
    <property type="nucleotide sequence ID" value="NZ_JBHUMM010000005.1"/>
</dbReference>
<evidence type="ECO:0000256" key="2">
    <source>
        <dbReference type="SAM" id="SignalP"/>
    </source>
</evidence>
<dbReference type="PROSITE" id="PS51272">
    <property type="entry name" value="SLH"/>
    <property type="match status" value="2"/>
</dbReference>
<evidence type="ECO:0000313" key="4">
    <source>
        <dbReference type="EMBL" id="MFD2670630.1"/>
    </source>
</evidence>
<organism evidence="4 5">
    <name type="scientific">Marinicrinis sediminis</name>
    <dbReference type="NCBI Taxonomy" id="1652465"/>
    <lineage>
        <taxon>Bacteria</taxon>
        <taxon>Bacillati</taxon>
        <taxon>Bacillota</taxon>
        <taxon>Bacilli</taxon>
        <taxon>Bacillales</taxon>
        <taxon>Paenibacillaceae</taxon>
    </lineage>
</organism>
<feature type="chain" id="PRO_5046912904" evidence="2">
    <location>
        <begin position="30"/>
        <end position="510"/>
    </location>
</feature>
<reference evidence="5" key="1">
    <citation type="journal article" date="2019" name="Int. J. Syst. Evol. Microbiol.">
        <title>The Global Catalogue of Microorganisms (GCM) 10K type strain sequencing project: providing services to taxonomists for standard genome sequencing and annotation.</title>
        <authorList>
            <consortium name="The Broad Institute Genomics Platform"/>
            <consortium name="The Broad Institute Genome Sequencing Center for Infectious Disease"/>
            <person name="Wu L."/>
            <person name="Ma J."/>
        </authorList>
    </citation>
    <scope>NUCLEOTIDE SEQUENCE [LARGE SCALE GENOMIC DNA]</scope>
    <source>
        <strain evidence="5">KCTC 33676</strain>
    </source>
</reference>
<gene>
    <name evidence="4" type="ORF">ACFSUC_03270</name>
</gene>
<feature type="signal peptide" evidence="2">
    <location>
        <begin position="1"/>
        <end position="29"/>
    </location>
</feature>
<dbReference type="EMBL" id="JBHUMM010000005">
    <property type="protein sequence ID" value="MFD2670630.1"/>
    <property type="molecule type" value="Genomic_DNA"/>
</dbReference>
<protein>
    <submittedName>
        <fullName evidence="4">S-layer homology domain-containing protein</fullName>
    </submittedName>
</protein>
<sequence>MTQNKWMKNLLVGGLSLAMIAGGTSGALAHGKGKGHEKIKHEFSFKGKQKVEVKITFSDLERFPWAQHNIASLASQRIFDGYEDGTFKPERSVSRLEAIVTAVRLMGLREEAESEEAMKTELNFKDANQVYRKYPNAVGYIATALENDLFIETEDKLHLEKPANRLWTTILLVKAMGLEEEAKASMNDPLDFKDEDDIPAGARGYVAVAVENGIIYGYPNGKFQPNKPVNRAEIAAFLDRASRQLPDFGDNMTQRGTLAAQSEDGVLVIATKDGDALELSLDPNAFVFRDGEKVSAEDLEMGDDLFIHLYNGVIVFVEVLNADEQDEHGEDEDEDRDEEHDEDRDDDENEDGEEGDKDDDEAAFVLGTVTGSVYDNDQIMLMVDGKKQSYTLHSEVSVKMEGEKIGLEDLQAGDIVLASVHDQQVRQLHVIYRAQQEQFEVSGYLQGYTLNSEGELATILIRDELDADSQISIYPVGKQVSIHGDASKLIENQSISLKGSQQTVHHITIL</sequence>